<evidence type="ECO:0000313" key="2">
    <source>
        <dbReference type="EMBL" id="JAT86189.1"/>
    </source>
</evidence>
<feature type="compositionally biased region" description="Low complexity" evidence="1">
    <location>
        <begin position="107"/>
        <end position="122"/>
    </location>
</feature>
<accession>A0A1E1WGS8</accession>
<dbReference type="EMBL" id="GDQN01004865">
    <property type="protein sequence ID" value="JAT86189.1"/>
    <property type="molecule type" value="Transcribed_RNA"/>
</dbReference>
<reference evidence="2" key="1">
    <citation type="submission" date="2015-09" db="EMBL/GenBank/DDBJ databases">
        <title>De novo assembly of Pectinophora gossypiella (Pink Bollworm) gut transcriptome.</title>
        <authorList>
            <person name="Tassone E.E."/>
        </authorList>
    </citation>
    <scope>NUCLEOTIDE SEQUENCE</scope>
</reference>
<proteinExistence type="predicted"/>
<feature type="non-terminal residue" evidence="2">
    <location>
        <position position="193"/>
    </location>
</feature>
<dbReference type="OrthoDB" id="7474095at2759"/>
<sequence>QESERQDDDDGNDTDDLLRVLGDGDQKTAKEDAEKTKDGESSDDDEFVFEGAKTRTLQVAKDALMRASASKAVPEDDDPTDCSSDDASTMKKMFNVREKKPEVSKATTTSTTKMVTTNSHTSQKTSLVKKVVNVPHKPAAQPAKPSILKQYMHKKSSVTAASAPHHRRSGHKAETNEHGLEEDDNDLNKAFNH</sequence>
<feature type="compositionally biased region" description="Acidic residues" evidence="1">
    <location>
        <begin position="75"/>
        <end position="84"/>
    </location>
</feature>
<dbReference type="AlphaFoldDB" id="A0A1E1WGS8"/>
<feature type="region of interest" description="Disordered" evidence="1">
    <location>
        <begin position="1"/>
        <end position="49"/>
    </location>
</feature>
<organism evidence="2">
    <name type="scientific">Pectinophora gossypiella</name>
    <name type="common">Cotton pink bollworm</name>
    <name type="synonym">Depressaria gossypiella</name>
    <dbReference type="NCBI Taxonomy" id="13191"/>
    <lineage>
        <taxon>Eukaryota</taxon>
        <taxon>Metazoa</taxon>
        <taxon>Ecdysozoa</taxon>
        <taxon>Arthropoda</taxon>
        <taxon>Hexapoda</taxon>
        <taxon>Insecta</taxon>
        <taxon>Pterygota</taxon>
        <taxon>Neoptera</taxon>
        <taxon>Endopterygota</taxon>
        <taxon>Lepidoptera</taxon>
        <taxon>Glossata</taxon>
        <taxon>Ditrysia</taxon>
        <taxon>Gelechioidea</taxon>
        <taxon>Gelechiidae</taxon>
        <taxon>Apatetrinae</taxon>
        <taxon>Pectinophora</taxon>
    </lineage>
</organism>
<gene>
    <name evidence="2" type="ORF">g.9390</name>
</gene>
<evidence type="ECO:0000256" key="1">
    <source>
        <dbReference type="SAM" id="MobiDB-lite"/>
    </source>
</evidence>
<feature type="non-terminal residue" evidence="2">
    <location>
        <position position="1"/>
    </location>
</feature>
<protein>
    <submittedName>
        <fullName evidence="2">Uncharacterized protein</fullName>
    </submittedName>
</protein>
<feature type="compositionally biased region" description="Acidic residues" evidence="1">
    <location>
        <begin position="1"/>
        <end position="15"/>
    </location>
</feature>
<feature type="region of interest" description="Disordered" evidence="1">
    <location>
        <begin position="67"/>
        <end position="193"/>
    </location>
</feature>
<feature type="compositionally biased region" description="Basic and acidic residues" evidence="1">
    <location>
        <begin position="16"/>
        <end position="40"/>
    </location>
</feature>
<name>A0A1E1WGS8_PECGO</name>